<dbReference type="Pfam" id="PF02803">
    <property type="entry name" value="Thiolase_C"/>
    <property type="match status" value="1"/>
</dbReference>
<keyword evidence="9" id="KW-1185">Reference proteome</keyword>
<dbReference type="SUPFAM" id="SSF53901">
    <property type="entry name" value="Thiolase-like"/>
    <property type="match status" value="2"/>
</dbReference>
<dbReference type="GO" id="GO:0003988">
    <property type="term" value="F:acetyl-CoA C-acyltransferase activity"/>
    <property type="evidence" value="ECO:0007669"/>
    <property type="project" value="TreeGrafter"/>
</dbReference>
<accession>A0A917S4W1</accession>
<gene>
    <name evidence="8" type="ORF">GCM10007968_22730</name>
</gene>
<keyword evidence="5" id="KW-0812">Transmembrane</keyword>
<comment type="similarity">
    <text evidence="1 4">Belongs to the thiolase-like superfamily. Thiolase family.</text>
</comment>
<organism evidence="8 9">
    <name type="scientific">Sporolactobacillus putidus</name>
    <dbReference type="NCBI Taxonomy" id="492735"/>
    <lineage>
        <taxon>Bacteria</taxon>
        <taxon>Bacillati</taxon>
        <taxon>Bacillota</taxon>
        <taxon>Bacilli</taxon>
        <taxon>Bacillales</taxon>
        <taxon>Sporolactobacillaceae</taxon>
        <taxon>Sporolactobacillus</taxon>
    </lineage>
</organism>
<sequence>MEEAVIVRARRTPIYKKNSALGRVDVHELLVPLFQDIAADLTDYIDDVIVSNAVSPGGNVARLAVLSAGFPDSIPGLTIDRQCSGGLDAVRLAAAFIESGMGDCYLVGAAESVSTVTRPRARFSPEAIGDPDMPAAAENVARRHHISKDEQDAYTVRSYERAWRAQKAGFFRREIVPVAGRSVDEAFLRQRPIARLVSRARSLEPGGTVTAANSCGLHDGAAALLVMSRKLAGQLSLVPVLTLVSGTVAGFSPLYPSIGPVKAIRSLIEKQKMKLEDVAHFEIIEAFAVKMVVSMRLLNLPEEKVNGCGGALALGHPYSASGIILLIHLFYRALSNPFSYAIAASGSGGGIGAALLVRSGKMMDRVWT</sequence>
<dbReference type="InterPro" id="IPR016039">
    <property type="entry name" value="Thiolase-like"/>
</dbReference>
<keyword evidence="3 4" id="KW-0012">Acyltransferase</keyword>
<evidence type="ECO:0000259" key="6">
    <source>
        <dbReference type="Pfam" id="PF00108"/>
    </source>
</evidence>
<dbReference type="EMBL" id="BMOK01000009">
    <property type="protein sequence ID" value="GGL58162.1"/>
    <property type="molecule type" value="Genomic_DNA"/>
</dbReference>
<dbReference type="Pfam" id="PF00108">
    <property type="entry name" value="Thiolase_N"/>
    <property type="match status" value="1"/>
</dbReference>
<protein>
    <submittedName>
        <fullName evidence="8">Acetyl-CoA acetyltransferase</fullName>
    </submittedName>
</protein>
<dbReference type="GO" id="GO:0006635">
    <property type="term" value="P:fatty acid beta-oxidation"/>
    <property type="evidence" value="ECO:0007669"/>
    <property type="project" value="TreeGrafter"/>
</dbReference>
<dbReference type="PANTHER" id="PTHR43853">
    <property type="entry name" value="3-KETOACYL-COA THIOLASE, PEROXISOMAL"/>
    <property type="match status" value="1"/>
</dbReference>
<dbReference type="CDD" id="cd00751">
    <property type="entry name" value="thiolase"/>
    <property type="match status" value="1"/>
</dbReference>
<dbReference type="InterPro" id="IPR020613">
    <property type="entry name" value="Thiolase_CS"/>
</dbReference>
<feature type="transmembrane region" description="Helical" evidence="5">
    <location>
        <begin position="337"/>
        <end position="357"/>
    </location>
</feature>
<dbReference type="NCBIfam" id="TIGR01930">
    <property type="entry name" value="AcCoA-C-Actrans"/>
    <property type="match status" value="1"/>
</dbReference>
<keyword evidence="2 4" id="KW-0808">Transferase</keyword>
<proteinExistence type="inferred from homology"/>
<dbReference type="AlphaFoldDB" id="A0A917S4W1"/>
<feature type="domain" description="Thiolase N-terminal" evidence="6">
    <location>
        <begin position="5"/>
        <end position="229"/>
    </location>
</feature>
<dbReference type="Gene3D" id="3.40.47.10">
    <property type="match status" value="2"/>
</dbReference>
<keyword evidence="5" id="KW-1133">Transmembrane helix</keyword>
<evidence type="ECO:0000256" key="2">
    <source>
        <dbReference type="ARBA" id="ARBA00022679"/>
    </source>
</evidence>
<keyword evidence="5" id="KW-0472">Membrane</keyword>
<dbReference type="InterPro" id="IPR002155">
    <property type="entry name" value="Thiolase"/>
</dbReference>
<dbReference type="PIRSF" id="PIRSF000429">
    <property type="entry name" value="Ac-CoA_Ac_transf"/>
    <property type="match status" value="1"/>
</dbReference>
<dbReference type="InterPro" id="IPR020616">
    <property type="entry name" value="Thiolase_N"/>
</dbReference>
<dbReference type="InterPro" id="IPR020617">
    <property type="entry name" value="Thiolase_C"/>
</dbReference>
<evidence type="ECO:0000256" key="3">
    <source>
        <dbReference type="ARBA" id="ARBA00023315"/>
    </source>
</evidence>
<evidence type="ECO:0000313" key="9">
    <source>
        <dbReference type="Proteomes" id="UP000654670"/>
    </source>
</evidence>
<reference evidence="8" key="2">
    <citation type="submission" date="2020-09" db="EMBL/GenBank/DDBJ databases">
        <authorList>
            <person name="Sun Q."/>
            <person name="Ohkuma M."/>
        </authorList>
    </citation>
    <scope>NUCLEOTIDE SEQUENCE</scope>
    <source>
        <strain evidence="8">JCM 15325</strain>
    </source>
</reference>
<evidence type="ECO:0000256" key="5">
    <source>
        <dbReference type="SAM" id="Phobius"/>
    </source>
</evidence>
<evidence type="ECO:0000256" key="4">
    <source>
        <dbReference type="RuleBase" id="RU003557"/>
    </source>
</evidence>
<dbReference type="PROSITE" id="PS00737">
    <property type="entry name" value="THIOLASE_2"/>
    <property type="match status" value="1"/>
</dbReference>
<dbReference type="RefSeq" id="WP_188803432.1">
    <property type="nucleotide sequence ID" value="NZ_BMOK01000009.1"/>
</dbReference>
<comment type="caution">
    <text evidence="8">The sequence shown here is derived from an EMBL/GenBank/DDBJ whole genome shotgun (WGS) entry which is preliminary data.</text>
</comment>
<dbReference type="GO" id="GO:0010124">
    <property type="term" value="P:phenylacetate catabolic process"/>
    <property type="evidence" value="ECO:0007669"/>
    <property type="project" value="TreeGrafter"/>
</dbReference>
<dbReference type="PANTHER" id="PTHR43853:SF3">
    <property type="entry name" value="ACETYL-COA C-ACETYLTRANSFERASE YHFS-RELATED"/>
    <property type="match status" value="1"/>
</dbReference>
<dbReference type="Proteomes" id="UP000654670">
    <property type="component" value="Unassembled WGS sequence"/>
</dbReference>
<dbReference type="InterPro" id="IPR050215">
    <property type="entry name" value="Thiolase-like_sf_Thiolase"/>
</dbReference>
<name>A0A917S4W1_9BACL</name>
<feature type="domain" description="Thiolase C-terminal" evidence="7">
    <location>
        <begin position="242"/>
        <end position="358"/>
    </location>
</feature>
<dbReference type="GO" id="GO:0005737">
    <property type="term" value="C:cytoplasm"/>
    <property type="evidence" value="ECO:0007669"/>
    <property type="project" value="UniProtKB-ARBA"/>
</dbReference>
<reference evidence="8" key="1">
    <citation type="journal article" date="2014" name="Int. J. Syst. Evol. Microbiol.">
        <title>Complete genome sequence of Corynebacterium casei LMG S-19264T (=DSM 44701T), isolated from a smear-ripened cheese.</title>
        <authorList>
            <consortium name="US DOE Joint Genome Institute (JGI-PGF)"/>
            <person name="Walter F."/>
            <person name="Albersmeier A."/>
            <person name="Kalinowski J."/>
            <person name="Ruckert C."/>
        </authorList>
    </citation>
    <scope>NUCLEOTIDE SEQUENCE</scope>
    <source>
        <strain evidence="8">JCM 15325</strain>
    </source>
</reference>
<evidence type="ECO:0000313" key="8">
    <source>
        <dbReference type="EMBL" id="GGL58162.1"/>
    </source>
</evidence>
<evidence type="ECO:0000259" key="7">
    <source>
        <dbReference type="Pfam" id="PF02803"/>
    </source>
</evidence>
<evidence type="ECO:0000256" key="1">
    <source>
        <dbReference type="ARBA" id="ARBA00010982"/>
    </source>
</evidence>